<gene>
    <name evidence="2" type="ORF">BU26DRAFT_500741</name>
</gene>
<keyword evidence="3" id="KW-1185">Reference proteome</keyword>
<protein>
    <submittedName>
        <fullName evidence="2">Uncharacterized protein</fullName>
    </submittedName>
</protein>
<dbReference type="GeneID" id="54579846"/>
<organism evidence="2 3">
    <name type="scientific">Trematosphaeria pertusa</name>
    <dbReference type="NCBI Taxonomy" id="390896"/>
    <lineage>
        <taxon>Eukaryota</taxon>
        <taxon>Fungi</taxon>
        <taxon>Dikarya</taxon>
        <taxon>Ascomycota</taxon>
        <taxon>Pezizomycotina</taxon>
        <taxon>Dothideomycetes</taxon>
        <taxon>Pleosporomycetidae</taxon>
        <taxon>Pleosporales</taxon>
        <taxon>Massarineae</taxon>
        <taxon>Trematosphaeriaceae</taxon>
        <taxon>Trematosphaeria</taxon>
    </lineage>
</organism>
<evidence type="ECO:0000313" key="2">
    <source>
        <dbReference type="EMBL" id="KAF2255118.1"/>
    </source>
</evidence>
<feature type="region of interest" description="Disordered" evidence="1">
    <location>
        <begin position="231"/>
        <end position="252"/>
    </location>
</feature>
<dbReference type="RefSeq" id="XP_033690122.1">
    <property type="nucleotide sequence ID" value="XM_033826516.1"/>
</dbReference>
<dbReference type="OrthoDB" id="3774289at2759"/>
<dbReference type="Proteomes" id="UP000800094">
    <property type="component" value="Unassembled WGS sequence"/>
</dbReference>
<feature type="compositionally biased region" description="Low complexity" evidence="1">
    <location>
        <begin position="238"/>
        <end position="252"/>
    </location>
</feature>
<sequence>MIKMQPSQARKIPFMARSLASRDLSIGNIVTAVQCAAGDSTSTPYNGVDKVALEALGMEVACNLQCSVMVAIHSSDDGQPEWRTEVLDRIIRHFRYDRYLRLDGDEIEYVVLVVIVVLLAYEILRQRWASLSEEDQDFIVSAFTEFLDNRDVRAAIKAALDAEHERLVRLDADMDVLNALFVLTDALGEVSVRIEAQDQDHDGPIVAMAEQHRAGGASAIVLDDPLPFSSGLAHGDDSPSPSSSPIISASSADPAQSLSPSFTAYYRDVQAQFFLKPGCSLDFDFVTSANLRGDTLTVETCIGLRMRVEEEVTVSNKSGDLDRVTVQASETGGCVLSATIIIPPGHAYSFGDIVSVEEETELPEWTKVETTKATVWIGNGSYSIQRSTSGTLITVTNVYH</sequence>
<dbReference type="AlphaFoldDB" id="A0A6A6IXT3"/>
<name>A0A6A6IXT3_9PLEO</name>
<evidence type="ECO:0000313" key="3">
    <source>
        <dbReference type="Proteomes" id="UP000800094"/>
    </source>
</evidence>
<dbReference type="EMBL" id="ML987190">
    <property type="protein sequence ID" value="KAF2255118.1"/>
    <property type="molecule type" value="Genomic_DNA"/>
</dbReference>
<evidence type="ECO:0000256" key="1">
    <source>
        <dbReference type="SAM" id="MobiDB-lite"/>
    </source>
</evidence>
<reference evidence="2" key="1">
    <citation type="journal article" date="2020" name="Stud. Mycol.">
        <title>101 Dothideomycetes genomes: a test case for predicting lifestyles and emergence of pathogens.</title>
        <authorList>
            <person name="Haridas S."/>
            <person name="Albert R."/>
            <person name="Binder M."/>
            <person name="Bloem J."/>
            <person name="Labutti K."/>
            <person name="Salamov A."/>
            <person name="Andreopoulos B."/>
            <person name="Baker S."/>
            <person name="Barry K."/>
            <person name="Bills G."/>
            <person name="Bluhm B."/>
            <person name="Cannon C."/>
            <person name="Castanera R."/>
            <person name="Culley D."/>
            <person name="Daum C."/>
            <person name="Ezra D."/>
            <person name="Gonzalez J."/>
            <person name="Henrissat B."/>
            <person name="Kuo A."/>
            <person name="Liang C."/>
            <person name="Lipzen A."/>
            <person name="Lutzoni F."/>
            <person name="Magnuson J."/>
            <person name="Mondo S."/>
            <person name="Nolan M."/>
            <person name="Ohm R."/>
            <person name="Pangilinan J."/>
            <person name="Park H.-J."/>
            <person name="Ramirez L."/>
            <person name="Alfaro M."/>
            <person name="Sun H."/>
            <person name="Tritt A."/>
            <person name="Yoshinaga Y."/>
            <person name="Zwiers L.-H."/>
            <person name="Turgeon B."/>
            <person name="Goodwin S."/>
            <person name="Spatafora J."/>
            <person name="Crous P."/>
            <person name="Grigoriev I."/>
        </authorList>
    </citation>
    <scope>NUCLEOTIDE SEQUENCE</scope>
    <source>
        <strain evidence="2">CBS 122368</strain>
    </source>
</reference>
<proteinExistence type="predicted"/>
<accession>A0A6A6IXT3</accession>